<proteinExistence type="predicted"/>
<dbReference type="PROSITE" id="PS51208">
    <property type="entry name" value="AUTOTRANSPORTER"/>
    <property type="match status" value="1"/>
</dbReference>
<organism evidence="2 3">
    <name type="scientific">Chelativorans salis</name>
    <dbReference type="NCBI Taxonomy" id="2978478"/>
    <lineage>
        <taxon>Bacteria</taxon>
        <taxon>Pseudomonadati</taxon>
        <taxon>Pseudomonadota</taxon>
        <taxon>Alphaproteobacteria</taxon>
        <taxon>Hyphomicrobiales</taxon>
        <taxon>Phyllobacteriaceae</taxon>
        <taxon>Chelativorans</taxon>
    </lineage>
</organism>
<dbReference type="SMART" id="SM00869">
    <property type="entry name" value="Autotransporter"/>
    <property type="match status" value="1"/>
</dbReference>
<dbReference type="InterPro" id="IPR005546">
    <property type="entry name" value="Autotransporte_beta"/>
</dbReference>
<dbReference type="RefSeq" id="WP_260905948.1">
    <property type="nucleotide sequence ID" value="NZ_JAOCZP010000007.1"/>
</dbReference>
<comment type="caution">
    <text evidence="2">The sequence shown here is derived from an EMBL/GenBank/DDBJ whole genome shotgun (WGS) entry which is preliminary data.</text>
</comment>
<dbReference type="Pfam" id="PF03797">
    <property type="entry name" value="Autotransporter"/>
    <property type="match status" value="1"/>
</dbReference>
<dbReference type="InterPro" id="IPR036709">
    <property type="entry name" value="Autotransporte_beta_dom_sf"/>
</dbReference>
<evidence type="ECO:0000313" key="3">
    <source>
        <dbReference type="Proteomes" id="UP001320831"/>
    </source>
</evidence>
<dbReference type="EMBL" id="JAOCZP010000007">
    <property type="protein sequence ID" value="MCT7377442.1"/>
    <property type="molecule type" value="Genomic_DNA"/>
</dbReference>
<evidence type="ECO:0000313" key="2">
    <source>
        <dbReference type="EMBL" id="MCT7377442.1"/>
    </source>
</evidence>
<dbReference type="Gene3D" id="2.40.128.130">
    <property type="entry name" value="Autotransporter beta-domain"/>
    <property type="match status" value="1"/>
</dbReference>
<dbReference type="Proteomes" id="UP001320831">
    <property type="component" value="Unassembled WGS sequence"/>
</dbReference>
<dbReference type="SUPFAM" id="SSF103515">
    <property type="entry name" value="Autotransporter"/>
    <property type="match status" value="1"/>
</dbReference>
<evidence type="ECO:0000259" key="1">
    <source>
        <dbReference type="PROSITE" id="PS51208"/>
    </source>
</evidence>
<accession>A0ABT2LUB5</accession>
<sequence length="372" mass="39689">MVATFALAAGAPPAATEDGTAIGLSDTLAALSRQRGKSVKSANRQLELVRDRLANTRGPRLNGRNINASSLAMRFAGGSKKDSAAFETKHLLAPKKERRTRHRAAWLGGDVMLDSARAENPRLAALYTNGLTFGADARLSSRLLVGNAVGAAFDRTPFGADGSLGTYYLSNTLYGSLTTSTETFLDVALGASRSEFSGDYGAAGGSASGRRSANQFYGQARYSHRFERNRVRVRSYGQAKLLHTRLGDYVENGDGAHLGQAQSMGSLELTFGVRGETSVMSSVGKLTPHAVLEMSRTARRASSAVVTSLDEATDDNHVIASSSAQSGRLTARTGLNWAISDDATFKGEYSVSSGMAEFRPRQKVTARFKLKF</sequence>
<protein>
    <submittedName>
        <fullName evidence="2">Autotransporter outer membrane beta-barrel domain-containing protein</fullName>
    </submittedName>
</protein>
<keyword evidence="3" id="KW-1185">Reference proteome</keyword>
<gene>
    <name evidence="2" type="ORF">N5A92_20705</name>
</gene>
<reference evidence="2 3" key="1">
    <citation type="submission" date="2022-09" db="EMBL/GenBank/DDBJ databases">
        <title>Chelativorans salina sp. nov., a novel slightly halophilic bacterium isolated from a saline lake sediment enrichment.</title>
        <authorList>
            <person name="Gao L."/>
            <person name="Fang B.-Z."/>
            <person name="Li W.-J."/>
        </authorList>
    </citation>
    <scope>NUCLEOTIDE SEQUENCE [LARGE SCALE GENOMIC DNA]</scope>
    <source>
        <strain evidence="2 3">EGI FJ00035</strain>
    </source>
</reference>
<name>A0ABT2LUB5_9HYPH</name>
<feature type="domain" description="Autotransporter" evidence="1">
    <location>
        <begin position="98"/>
        <end position="372"/>
    </location>
</feature>